<dbReference type="AlphaFoldDB" id="E6MI04"/>
<dbReference type="HAMAP" id="MF_00107">
    <property type="entry name" value="IspF"/>
    <property type="match status" value="1"/>
</dbReference>
<comment type="catalytic activity">
    <reaction evidence="1 8 9">
        <text>4-CDP-2-C-methyl-D-erythritol 2-phosphate = 2-C-methyl-D-erythritol 2,4-cyclic diphosphate + CMP</text>
        <dbReference type="Rhea" id="RHEA:23864"/>
        <dbReference type="ChEBI" id="CHEBI:57919"/>
        <dbReference type="ChEBI" id="CHEBI:58483"/>
        <dbReference type="ChEBI" id="CHEBI:60377"/>
        <dbReference type="EC" id="4.6.1.12"/>
    </reaction>
</comment>
<dbReference type="GO" id="GO:0016114">
    <property type="term" value="P:terpenoid biosynthetic process"/>
    <property type="evidence" value="ECO:0007669"/>
    <property type="project" value="InterPro"/>
</dbReference>
<dbReference type="eggNOG" id="COG0245">
    <property type="taxonomic scope" value="Bacteria"/>
</dbReference>
<comment type="subunit">
    <text evidence="8">Homotrimer.</text>
</comment>
<feature type="binding site" evidence="8">
    <location>
        <begin position="29"/>
        <end position="31"/>
    </location>
    <ligand>
        <name>4-CDP-2-C-methyl-D-erythritol 2-phosphate</name>
        <dbReference type="ChEBI" id="CHEBI:57919"/>
    </ligand>
</feature>
<dbReference type="GO" id="GO:0019288">
    <property type="term" value="P:isopentenyl diphosphate biosynthetic process, methylerythritol 4-phosphate pathway"/>
    <property type="evidence" value="ECO:0007669"/>
    <property type="project" value="UniProtKB-UniRule"/>
</dbReference>
<feature type="binding site" evidence="8">
    <location>
        <begin position="55"/>
        <end position="56"/>
    </location>
    <ligand>
        <name>4-CDP-2-C-methyl-D-erythritol 2-phosphate</name>
        <dbReference type="ChEBI" id="CHEBI:57919"/>
    </ligand>
</feature>
<dbReference type="EMBL" id="AEQN01000022">
    <property type="protein sequence ID" value="EFV01328.1"/>
    <property type="molecule type" value="Genomic_DNA"/>
</dbReference>
<name>E6MI04_9FIRM</name>
<dbReference type="InterPro" id="IPR003526">
    <property type="entry name" value="MECDP_synthase"/>
</dbReference>
<feature type="binding site" evidence="8">
    <location>
        <position position="29"/>
    </location>
    <ligand>
        <name>a divalent metal cation</name>
        <dbReference type="ChEBI" id="CHEBI:60240"/>
    </ligand>
</feature>
<comment type="similarity">
    <text evidence="3 8 9">Belongs to the IspF family.</text>
</comment>
<feature type="binding site" evidence="8">
    <location>
        <begin position="153"/>
        <end position="156"/>
    </location>
    <ligand>
        <name>4-CDP-2-C-methyl-D-erythritol 2-phosphate</name>
        <dbReference type="ChEBI" id="CHEBI:57919"/>
    </ligand>
</feature>
<evidence type="ECO:0000256" key="3">
    <source>
        <dbReference type="ARBA" id="ARBA00008480"/>
    </source>
</evidence>
<dbReference type="CDD" id="cd00554">
    <property type="entry name" value="MECDP_synthase"/>
    <property type="match status" value="1"/>
</dbReference>
<dbReference type="SUPFAM" id="SSF69765">
    <property type="entry name" value="IpsF-like"/>
    <property type="match status" value="1"/>
</dbReference>
<dbReference type="PANTHER" id="PTHR43181:SF1">
    <property type="entry name" value="2-C-METHYL-D-ERYTHRITOL 2,4-CYCLODIPHOSPHATE SYNTHASE, CHLOROPLASTIC"/>
    <property type="match status" value="1"/>
</dbReference>
<feature type="binding site" evidence="8">
    <location>
        <begin position="82"/>
        <end position="86"/>
    </location>
    <ligand>
        <name>4-CDP-2-C-methyl-D-erythritol 2-phosphate</name>
        <dbReference type="ChEBI" id="CHEBI:57919"/>
    </ligand>
</feature>
<comment type="function">
    <text evidence="8">Involved in the biosynthesis of isopentenyl diphosphate (IPP) and dimethylallyl diphosphate (DMAPP), two major building blocks of isoprenoid compounds. Catalyzes the conversion of 4-diphosphocytidyl-2-C-methyl-D-erythritol 2-phosphate (CDP-ME2P) to 2-C-methyl-D-erythritol 2,4-cyclodiphosphate (ME-CPP) with a corresponding release of cytidine 5-monophosphate (CMP).</text>
</comment>
<feature type="binding site" evidence="8">
    <location>
        <position position="163"/>
    </location>
    <ligand>
        <name>4-CDP-2-C-methyl-D-erythritol 2-phosphate</name>
        <dbReference type="ChEBI" id="CHEBI:57919"/>
    </ligand>
</feature>
<evidence type="ECO:0000256" key="5">
    <source>
        <dbReference type="ARBA" id="ARBA00022723"/>
    </source>
</evidence>
<feature type="site" description="Transition state stabilizer" evidence="8">
    <location>
        <position position="55"/>
    </location>
</feature>
<keyword evidence="7 8" id="KW-0456">Lyase</keyword>
<feature type="domain" description="2-C-methyl-D-erythritol 2,4-cyclodiphosphate synthase" evidence="10">
    <location>
        <begin position="22"/>
        <end position="175"/>
    </location>
</feature>
<evidence type="ECO:0000313" key="11">
    <source>
        <dbReference type="EMBL" id="EFV01328.1"/>
    </source>
</evidence>
<dbReference type="PROSITE" id="PS01350">
    <property type="entry name" value="ISPF"/>
    <property type="match status" value="1"/>
</dbReference>
<evidence type="ECO:0000256" key="7">
    <source>
        <dbReference type="ARBA" id="ARBA00023239"/>
    </source>
</evidence>
<organism evidence="11 12">
    <name type="scientific">Pseudoramibacter alactolyticus ATCC 23263</name>
    <dbReference type="NCBI Taxonomy" id="887929"/>
    <lineage>
        <taxon>Bacteria</taxon>
        <taxon>Bacillati</taxon>
        <taxon>Bacillota</taxon>
        <taxon>Clostridia</taxon>
        <taxon>Eubacteriales</taxon>
        <taxon>Eubacteriaceae</taxon>
        <taxon>Pseudoramibacter</taxon>
    </lineage>
</organism>
<feature type="binding site" evidence="8">
    <location>
        <position position="160"/>
    </location>
    <ligand>
        <name>4-CDP-2-C-methyl-D-erythritol 2-phosphate</name>
        <dbReference type="ChEBI" id="CHEBI:57919"/>
    </ligand>
</feature>
<dbReference type="InterPro" id="IPR020555">
    <property type="entry name" value="MECDP_synthase_CS"/>
</dbReference>
<dbReference type="Gene3D" id="3.30.1330.50">
    <property type="entry name" value="2-C-methyl-D-erythritol 2,4-cyclodiphosphate synthase"/>
    <property type="match status" value="1"/>
</dbReference>
<keyword evidence="12" id="KW-1185">Reference proteome</keyword>
<sequence>MRLEDADSSWMIHRREKTMDLLRVGIGYDVHRLAADRPLFIGGMAIPCEKGLLGHSDADVLLHAIMDAILGALGLGDIGAHFPDTDPRYAGADSRDLLAEVAAMMRREGYRVGNIDSIIVAQAPKMGPYIPGMRQNIANILCTEASQINVKATTEEHLGFTGREEGIAAKAVACLYRR</sequence>
<evidence type="ECO:0000256" key="9">
    <source>
        <dbReference type="RuleBase" id="RU004395"/>
    </source>
</evidence>
<dbReference type="PANTHER" id="PTHR43181">
    <property type="entry name" value="2-C-METHYL-D-ERYTHRITOL 2,4-CYCLODIPHOSPHATE SYNTHASE, CHLOROPLASTIC"/>
    <property type="match status" value="1"/>
</dbReference>
<evidence type="ECO:0000313" key="12">
    <source>
        <dbReference type="Proteomes" id="UP000004754"/>
    </source>
</evidence>
<dbReference type="NCBIfam" id="TIGR00151">
    <property type="entry name" value="ispF"/>
    <property type="match status" value="1"/>
</dbReference>
<protein>
    <recommendedName>
        <fullName evidence="4 8">2-C-methyl-D-erythritol 2,4-cyclodiphosphate synthase</fullName>
        <shortName evidence="8">MECDP-synthase</shortName>
        <shortName evidence="8">MECPP-synthase</shortName>
        <shortName evidence="8">MECPS</shortName>
        <ecNumber evidence="4 8">4.6.1.12</ecNumber>
    </recommendedName>
</protein>
<dbReference type="GO" id="GO:0008685">
    <property type="term" value="F:2-C-methyl-D-erythritol 2,4-cyclodiphosphate synthase activity"/>
    <property type="evidence" value="ECO:0007669"/>
    <property type="project" value="UniProtKB-UniRule"/>
</dbReference>
<comment type="pathway">
    <text evidence="2 8">Isoprenoid biosynthesis; isopentenyl diphosphate biosynthesis via DXP pathway; isopentenyl diphosphate from 1-deoxy-D-xylulose 5-phosphate: step 4/6.</text>
</comment>
<feature type="site" description="Transition state stabilizer" evidence="8">
    <location>
        <position position="154"/>
    </location>
</feature>
<dbReference type="HOGENOM" id="CLU_084630_2_0_9"/>
<gene>
    <name evidence="8 11" type="primary">ispF</name>
    <name evidence="11" type="ORF">HMP0721_1709</name>
</gene>
<comment type="caution">
    <text evidence="11">The sequence shown here is derived from an EMBL/GenBank/DDBJ whole genome shotgun (WGS) entry which is preliminary data.</text>
</comment>
<evidence type="ECO:0000256" key="1">
    <source>
        <dbReference type="ARBA" id="ARBA00000200"/>
    </source>
</evidence>
<evidence type="ECO:0000256" key="6">
    <source>
        <dbReference type="ARBA" id="ARBA00023229"/>
    </source>
</evidence>
<proteinExistence type="inferred from homology"/>
<dbReference type="GO" id="GO:0046872">
    <property type="term" value="F:metal ion binding"/>
    <property type="evidence" value="ECO:0007669"/>
    <property type="project" value="UniProtKB-KW"/>
</dbReference>
<dbReference type="InterPro" id="IPR036571">
    <property type="entry name" value="MECDP_synthase_sf"/>
</dbReference>
<dbReference type="FunFam" id="3.30.1330.50:FF:000001">
    <property type="entry name" value="2-C-methyl-D-erythritol 2,4-cyclodiphosphate synthase"/>
    <property type="match status" value="1"/>
</dbReference>
<dbReference type="Proteomes" id="UP000004754">
    <property type="component" value="Unassembled WGS sequence"/>
</dbReference>
<accession>E6MI04</accession>
<evidence type="ECO:0000256" key="2">
    <source>
        <dbReference type="ARBA" id="ARBA00004709"/>
    </source>
</evidence>
<comment type="cofactor">
    <cofactor evidence="8">
        <name>a divalent metal cation</name>
        <dbReference type="ChEBI" id="CHEBI:60240"/>
    </cofactor>
    <text evidence="8">Binds 1 divalent metal cation per subunit.</text>
</comment>
<evidence type="ECO:0000256" key="8">
    <source>
        <dbReference type="HAMAP-Rule" id="MF_00107"/>
    </source>
</evidence>
<reference evidence="11 12" key="1">
    <citation type="submission" date="2010-12" db="EMBL/GenBank/DDBJ databases">
        <authorList>
            <person name="Muzny D."/>
            <person name="Qin X."/>
            <person name="Deng J."/>
            <person name="Jiang H."/>
            <person name="Liu Y."/>
            <person name="Qu J."/>
            <person name="Song X.-Z."/>
            <person name="Zhang L."/>
            <person name="Thornton R."/>
            <person name="Coyle M."/>
            <person name="Francisco L."/>
            <person name="Jackson L."/>
            <person name="Javaid M."/>
            <person name="Korchina V."/>
            <person name="Kovar C."/>
            <person name="Mata R."/>
            <person name="Mathew T."/>
            <person name="Ngo R."/>
            <person name="Nguyen L."/>
            <person name="Nguyen N."/>
            <person name="Okwuonu G."/>
            <person name="Ongeri F."/>
            <person name="Pham C."/>
            <person name="Simmons D."/>
            <person name="Wilczek-Boney K."/>
            <person name="Hale W."/>
            <person name="Jakkamsetti A."/>
            <person name="Pham P."/>
            <person name="Ruth R."/>
            <person name="San Lucas F."/>
            <person name="Warren J."/>
            <person name="Zhang J."/>
            <person name="Zhao Z."/>
            <person name="Zhou C."/>
            <person name="Zhu D."/>
            <person name="Lee S."/>
            <person name="Bess C."/>
            <person name="Blankenburg K."/>
            <person name="Forbes L."/>
            <person name="Fu Q."/>
            <person name="Gubbala S."/>
            <person name="Hirani K."/>
            <person name="Jayaseelan J.C."/>
            <person name="Lara F."/>
            <person name="Munidasa M."/>
            <person name="Palculict T."/>
            <person name="Patil S."/>
            <person name="Pu L.-L."/>
            <person name="Saada N."/>
            <person name="Tang L."/>
            <person name="Weissenberger G."/>
            <person name="Zhu Y."/>
            <person name="Hemphill L."/>
            <person name="Shang Y."/>
            <person name="Youmans B."/>
            <person name="Ayvaz T."/>
            <person name="Ross M."/>
            <person name="Santibanez J."/>
            <person name="Aqrawi P."/>
            <person name="Gross S."/>
            <person name="Joshi V."/>
            <person name="Fowler G."/>
            <person name="Nazareth L."/>
            <person name="Reid J."/>
            <person name="Worley K."/>
            <person name="Petrosino J."/>
            <person name="Highlander S."/>
            <person name="Gibbs R."/>
        </authorList>
    </citation>
    <scope>NUCLEOTIDE SEQUENCE [LARGE SCALE GENOMIC DNA]</scope>
    <source>
        <strain evidence="11 12">ATCC 23263</strain>
    </source>
</reference>
<feature type="binding site" evidence="8">
    <location>
        <position position="63"/>
    </location>
    <ligand>
        <name>a divalent metal cation</name>
        <dbReference type="ChEBI" id="CHEBI:60240"/>
    </ligand>
</feature>
<feature type="binding site" evidence="8">
    <location>
        <begin position="121"/>
        <end position="127"/>
    </location>
    <ligand>
        <name>4-CDP-2-C-methyl-D-erythritol 2-phosphate</name>
        <dbReference type="ChEBI" id="CHEBI:57919"/>
    </ligand>
</feature>
<feature type="binding site" evidence="8">
    <location>
        <position position="31"/>
    </location>
    <ligand>
        <name>a divalent metal cation</name>
        <dbReference type="ChEBI" id="CHEBI:60240"/>
    </ligand>
</feature>
<dbReference type="STRING" id="887929.HMP0721_1709"/>
<feature type="binding site" evidence="8">
    <location>
        <begin position="77"/>
        <end position="79"/>
    </location>
    <ligand>
        <name>4-CDP-2-C-methyl-D-erythritol 2-phosphate</name>
        <dbReference type="ChEBI" id="CHEBI:57919"/>
    </ligand>
</feature>
<keyword evidence="5 8" id="KW-0479">Metal-binding</keyword>
<dbReference type="EC" id="4.6.1.12" evidence="4 8"/>
<dbReference type="UniPathway" id="UPA00056">
    <property type="reaction ID" value="UER00095"/>
</dbReference>
<evidence type="ECO:0000256" key="4">
    <source>
        <dbReference type="ARBA" id="ARBA00012579"/>
    </source>
</evidence>
<evidence type="ECO:0000259" key="10">
    <source>
        <dbReference type="Pfam" id="PF02542"/>
    </source>
</evidence>
<dbReference type="Pfam" id="PF02542">
    <property type="entry name" value="YgbB"/>
    <property type="match status" value="1"/>
</dbReference>
<keyword evidence="6 8" id="KW-0414">Isoprene biosynthesis</keyword>